<reference evidence="2 3" key="2">
    <citation type="submission" date="2008-10" db="EMBL/GenBank/DDBJ databases">
        <authorList>
            <person name="Fulton L."/>
            <person name="Clifton S."/>
            <person name="Fulton B."/>
            <person name="Xu J."/>
            <person name="Minx P."/>
            <person name="Pepin K.H."/>
            <person name="Johnson M."/>
            <person name="Bhonagiri V."/>
            <person name="Nash W.E."/>
            <person name="Mardis E.R."/>
            <person name="Wilson R.K."/>
        </authorList>
    </citation>
    <scope>NUCLEOTIDE SEQUENCE [LARGE SCALE GENOMIC DNA]</scope>
    <source>
        <strain evidence="2 3">ATCC 29098</strain>
    </source>
</reference>
<organism evidence="2 3">
    <name type="scientific">Desulfovibrio piger ATCC 29098</name>
    <dbReference type="NCBI Taxonomy" id="411464"/>
    <lineage>
        <taxon>Bacteria</taxon>
        <taxon>Pseudomonadati</taxon>
        <taxon>Thermodesulfobacteriota</taxon>
        <taxon>Desulfovibrionia</taxon>
        <taxon>Desulfovibrionales</taxon>
        <taxon>Desulfovibrionaceae</taxon>
        <taxon>Desulfovibrio</taxon>
    </lineage>
</organism>
<keyword evidence="1" id="KW-0732">Signal</keyword>
<dbReference type="PROSITE" id="PS51257">
    <property type="entry name" value="PROKAR_LIPOPROTEIN"/>
    <property type="match status" value="1"/>
</dbReference>
<feature type="non-terminal residue" evidence="2">
    <location>
        <position position="151"/>
    </location>
</feature>
<feature type="signal peptide" evidence="1">
    <location>
        <begin position="1"/>
        <end position="30"/>
    </location>
</feature>
<dbReference type="EMBL" id="ABXU01000034">
    <property type="protein sequence ID" value="EEB33618.1"/>
    <property type="molecule type" value="Genomic_DNA"/>
</dbReference>
<dbReference type="HOGENOM" id="CLU_1735250_0_0_7"/>
<reference evidence="2 3" key="1">
    <citation type="submission" date="2008-10" db="EMBL/GenBank/DDBJ databases">
        <title>Draft genome sequence of Desulvovibrio piger (ATCC 29098).</title>
        <authorList>
            <person name="Sudarsanam P."/>
            <person name="Ley R."/>
            <person name="Guruge J."/>
            <person name="Turnbaugh P.J."/>
            <person name="Mahowald M."/>
            <person name="Liep D."/>
            <person name="Gordon J."/>
        </authorList>
    </citation>
    <scope>NUCLEOTIDE SEQUENCE [LARGE SCALE GENOMIC DNA]</scope>
    <source>
        <strain evidence="2 3">ATCC 29098</strain>
    </source>
</reference>
<evidence type="ECO:0000313" key="3">
    <source>
        <dbReference type="Proteomes" id="UP000003676"/>
    </source>
</evidence>
<dbReference type="Proteomes" id="UP000003676">
    <property type="component" value="Unassembled WGS sequence"/>
</dbReference>
<sequence>MNGKRLLPLCGLICATAMLGACVGQSSSSAANESMYLEQRVQEHDTLLRQMQPAQAEVWNQVQAMRQELNTLKGLVDDLKNVGGAAALAERVRAHDAALRQVETSMALNLNLGEPMAAGGAAPAHAAAPQANAPLFQPQQNPYAAPAAGAA</sequence>
<gene>
    <name evidence="2" type="ORF">DESPIG_01433</name>
</gene>
<dbReference type="eggNOG" id="COG1729">
    <property type="taxonomic scope" value="Bacteria"/>
</dbReference>
<protein>
    <submittedName>
        <fullName evidence="2">Tetratricopeptide repeat domain protein</fullName>
    </submittedName>
</protein>
<accession>B6WTM7</accession>
<proteinExistence type="predicted"/>
<dbReference type="AlphaFoldDB" id="B6WTM7"/>
<dbReference type="STRING" id="901.DESPIGER_1287"/>
<evidence type="ECO:0000256" key="1">
    <source>
        <dbReference type="SAM" id="SignalP"/>
    </source>
</evidence>
<evidence type="ECO:0000313" key="2">
    <source>
        <dbReference type="EMBL" id="EEB33618.1"/>
    </source>
</evidence>
<name>B6WTM7_9BACT</name>
<feature type="chain" id="PRO_5002849375" evidence="1">
    <location>
        <begin position="31"/>
        <end position="151"/>
    </location>
</feature>
<comment type="caution">
    <text evidence="2">The sequence shown here is derived from an EMBL/GenBank/DDBJ whole genome shotgun (WGS) entry which is preliminary data.</text>
</comment>